<dbReference type="Proteomes" id="UP001500575">
    <property type="component" value="Unassembled WGS sequence"/>
</dbReference>
<feature type="transmembrane region" description="Helical" evidence="1">
    <location>
        <begin position="233"/>
        <end position="257"/>
    </location>
</feature>
<gene>
    <name evidence="2" type="ORF">GCM10009843_08890</name>
</gene>
<feature type="transmembrane region" description="Helical" evidence="1">
    <location>
        <begin position="299"/>
        <end position="318"/>
    </location>
</feature>
<accession>A0ABN2XVJ2</accession>
<keyword evidence="1" id="KW-1133">Transmembrane helix</keyword>
<evidence type="ECO:0000313" key="2">
    <source>
        <dbReference type="EMBL" id="GAA2117677.1"/>
    </source>
</evidence>
<feature type="transmembrane region" description="Helical" evidence="1">
    <location>
        <begin position="542"/>
        <end position="561"/>
    </location>
</feature>
<keyword evidence="3" id="KW-1185">Reference proteome</keyword>
<feature type="transmembrane region" description="Helical" evidence="1">
    <location>
        <begin position="269"/>
        <end position="287"/>
    </location>
</feature>
<feature type="transmembrane region" description="Helical" evidence="1">
    <location>
        <begin position="338"/>
        <end position="361"/>
    </location>
</feature>
<feature type="transmembrane region" description="Helical" evidence="1">
    <location>
        <begin position="165"/>
        <end position="190"/>
    </location>
</feature>
<keyword evidence="1" id="KW-0812">Transmembrane</keyword>
<evidence type="ECO:0000256" key="1">
    <source>
        <dbReference type="SAM" id="Phobius"/>
    </source>
</evidence>
<evidence type="ECO:0000313" key="3">
    <source>
        <dbReference type="Proteomes" id="UP001500575"/>
    </source>
</evidence>
<feature type="transmembrane region" description="Helical" evidence="1">
    <location>
        <begin position="202"/>
        <end position="221"/>
    </location>
</feature>
<feature type="transmembrane region" description="Helical" evidence="1">
    <location>
        <begin position="373"/>
        <end position="393"/>
    </location>
</feature>
<dbReference type="EMBL" id="BAAAQQ010000002">
    <property type="protein sequence ID" value="GAA2117677.1"/>
    <property type="molecule type" value="Genomic_DNA"/>
</dbReference>
<sequence>MPRTHYGGRVLGRPRLARWWPLLWSTALAALLLGPGLGLGYVVRNDMVWVPDLALRPDFFGLGTGLPRAVPSDAVVAALDLVLPGMLLQKAALLGALVASGSGAARLLPEGWLAAQTVVATLAVWNPFVVERLLIGHWPVLLGYAVLPWVVLASRAWRANGRLPAVLPLLLVVGSLSAGAGIVTGLLLLALVASRGSVRRSAVAVALVAAANAPWLVSGLLHAPAARSDAAGAAVFALGDPGSLPGPVAALALGGIWNDEVVPSSQEGVLGWAFVAMVVLLAGFGARTWWRHAERRERTALAGCWVLGYGLAVLTWAFPDAVGTLAETLPGGGLLRDGARWLVLCAPLTLTLAGHGAAALFRMLADAPVPRVTAALVLAVLPVTLMPDAALGVGGRVEARDYPAAYAEARAALVGDGAPGDVLLLPLSAYRQPAWAGGTKMLDPAGRYLPRDYVASDELVVSGRVVAGEDPRVVEAAAALAAGSPEARAEALAGLGIGWVATTAPGGPDVAGRALVDATGLRLVRIESASAPPPAPPPAPGSWIAAMVLAWLAFAGVLALGPSVAVRRVRRGAQEVSAR</sequence>
<comment type="caution">
    <text evidence="2">The sequence shown here is derived from an EMBL/GenBank/DDBJ whole genome shotgun (WGS) entry which is preliminary data.</text>
</comment>
<feature type="transmembrane region" description="Helical" evidence="1">
    <location>
        <begin position="135"/>
        <end position="153"/>
    </location>
</feature>
<organism evidence="2 3">
    <name type="scientific">Nocardioides bigeumensis</name>
    <dbReference type="NCBI Taxonomy" id="433657"/>
    <lineage>
        <taxon>Bacteria</taxon>
        <taxon>Bacillati</taxon>
        <taxon>Actinomycetota</taxon>
        <taxon>Actinomycetes</taxon>
        <taxon>Propionibacteriales</taxon>
        <taxon>Nocardioidaceae</taxon>
        <taxon>Nocardioides</taxon>
    </lineage>
</organism>
<reference evidence="2 3" key="1">
    <citation type="journal article" date="2019" name="Int. J. Syst. Evol. Microbiol.">
        <title>The Global Catalogue of Microorganisms (GCM) 10K type strain sequencing project: providing services to taxonomists for standard genome sequencing and annotation.</title>
        <authorList>
            <consortium name="The Broad Institute Genomics Platform"/>
            <consortium name="The Broad Institute Genome Sequencing Center for Infectious Disease"/>
            <person name="Wu L."/>
            <person name="Ma J."/>
        </authorList>
    </citation>
    <scope>NUCLEOTIDE SEQUENCE [LARGE SCALE GENOMIC DNA]</scope>
    <source>
        <strain evidence="2 3">JCM 16021</strain>
    </source>
</reference>
<proteinExistence type="predicted"/>
<name>A0ABN2XVJ2_9ACTN</name>
<protein>
    <submittedName>
        <fullName evidence="2">Uncharacterized protein</fullName>
    </submittedName>
</protein>
<keyword evidence="1" id="KW-0472">Membrane</keyword>